<dbReference type="Proteomes" id="UP000187526">
    <property type="component" value="Unassembled WGS sequence"/>
</dbReference>
<accession>A0A1R1I1E4</accession>
<evidence type="ECO:0000313" key="3">
    <source>
        <dbReference type="Proteomes" id="UP000187526"/>
    </source>
</evidence>
<dbReference type="STRING" id="418702.BJN45_14885"/>
<dbReference type="Gene3D" id="1.10.101.10">
    <property type="entry name" value="PGBD-like superfamily/PGBD"/>
    <property type="match status" value="1"/>
</dbReference>
<dbReference type="Pfam" id="PF01471">
    <property type="entry name" value="PG_binding_1"/>
    <property type="match status" value="1"/>
</dbReference>
<dbReference type="SUPFAM" id="SSF81901">
    <property type="entry name" value="HCP-like"/>
    <property type="match status" value="1"/>
</dbReference>
<reference evidence="2 3" key="1">
    <citation type="submission" date="2016-10" db="EMBL/GenBank/DDBJ databases">
        <title>Alkaliphiles isolated from bioreactors.</title>
        <authorList>
            <person name="Salah Z."/>
            <person name="Rout S.P."/>
            <person name="Humphreys P.N."/>
        </authorList>
    </citation>
    <scope>NUCLEOTIDE SEQUENCE [LARGE SCALE GENOMIC DNA]</scope>
    <source>
        <strain evidence="2 3">ZS02</strain>
    </source>
</reference>
<dbReference type="SMART" id="SM00671">
    <property type="entry name" value="SEL1"/>
    <property type="match status" value="3"/>
</dbReference>
<dbReference type="Gene3D" id="1.25.40.10">
    <property type="entry name" value="Tetratricopeptide repeat domain"/>
    <property type="match status" value="1"/>
</dbReference>
<dbReference type="InterPro" id="IPR006597">
    <property type="entry name" value="Sel1-like"/>
</dbReference>
<dbReference type="PANTHER" id="PTHR11102">
    <property type="entry name" value="SEL-1-LIKE PROTEIN"/>
    <property type="match status" value="1"/>
</dbReference>
<sequence length="249" mass="26856">MAVILLAGCAVTERIKSDMAVHEAENAYATRDYVAAAEAYRRSAEAGGGYGQYMLSWMYAEGKGVKRDQAEAEQWMRKAADSGYPAANFTMGVRSLGGVGEKRNPQAAAAYMLKAAEGEDEVAMFYLGLLHVYGTGVAADAGEALRWFRMAKAHGYPVQPLLLTEEGVAAQVKAKPRAVLGDARKPLDRKALVREIQGQLNRLGYPVGKPDGVAGSKTRAAIEAFQRAQGMKVNGRTDNELLEALKRAK</sequence>
<comment type="caution">
    <text evidence="2">The sequence shown here is derived from an EMBL/GenBank/DDBJ whole genome shotgun (WGS) entry which is preliminary data.</text>
</comment>
<dbReference type="SUPFAM" id="SSF47090">
    <property type="entry name" value="PGBD-like"/>
    <property type="match status" value="1"/>
</dbReference>
<dbReference type="InterPro" id="IPR036366">
    <property type="entry name" value="PGBDSf"/>
</dbReference>
<dbReference type="InterPro" id="IPR002477">
    <property type="entry name" value="Peptidoglycan-bd-like"/>
</dbReference>
<dbReference type="EMBL" id="MTHD01000005">
    <property type="protein sequence ID" value="OMG52566.1"/>
    <property type="molecule type" value="Genomic_DNA"/>
</dbReference>
<feature type="domain" description="Peptidoglycan binding-like" evidence="1">
    <location>
        <begin position="191"/>
        <end position="245"/>
    </location>
</feature>
<keyword evidence="3" id="KW-1185">Reference proteome</keyword>
<organism evidence="2 3">
    <name type="scientific">Azonexus hydrophilus</name>
    <dbReference type="NCBI Taxonomy" id="418702"/>
    <lineage>
        <taxon>Bacteria</taxon>
        <taxon>Pseudomonadati</taxon>
        <taxon>Pseudomonadota</taxon>
        <taxon>Betaproteobacteria</taxon>
        <taxon>Rhodocyclales</taxon>
        <taxon>Azonexaceae</taxon>
        <taxon>Azonexus</taxon>
    </lineage>
</organism>
<dbReference type="Pfam" id="PF08238">
    <property type="entry name" value="Sel1"/>
    <property type="match status" value="3"/>
</dbReference>
<proteinExistence type="predicted"/>
<evidence type="ECO:0000259" key="1">
    <source>
        <dbReference type="Pfam" id="PF01471"/>
    </source>
</evidence>
<dbReference type="AlphaFoldDB" id="A0A1R1I1E4"/>
<gene>
    <name evidence="2" type="ORF">BJN45_14885</name>
</gene>
<protein>
    <recommendedName>
        <fullName evidence="1">Peptidoglycan binding-like domain-containing protein</fullName>
    </recommendedName>
</protein>
<evidence type="ECO:0000313" key="2">
    <source>
        <dbReference type="EMBL" id="OMG52566.1"/>
    </source>
</evidence>
<dbReference type="PANTHER" id="PTHR11102:SF160">
    <property type="entry name" value="ERAD-ASSOCIATED E3 UBIQUITIN-PROTEIN LIGASE COMPONENT HRD3"/>
    <property type="match status" value="1"/>
</dbReference>
<name>A0A1R1I1E4_9RHOO</name>
<dbReference type="InterPro" id="IPR011990">
    <property type="entry name" value="TPR-like_helical_dom_sf"/>
</dbReference>
<dbReference type="InterPro" id="IPR036365">
    <property type="entry name" value="PGBD-like_sf"/>
</dbReference>
<dbReference type="InterPro" id="IPR050767">
    <property type="entry name" value="Sel1_AlgK"/>
</dbReference>